<name>A0A248TFQ4_9BACI</name>
<accession>A0A248TFQ4</accession>
<proteinExistence type="predicted"/>
<sequence>MDIDLPIPKQRLSKNSIKAMLISELIGNAIWLPILAILFYVDARFDWWDWVGWVLWVVLGLTVLSMIYSLTIQPYLLYKNFRYEVDEEFLQIKQGVFIEKYELVPMTKIQSVATNQGPVQRRYQLYGLSVETMSSTHTIPMLSKEIAMQLRNTIAYYAKIKEVDE</sequence>
<dbReference type="PANTHER" id="PTHR34473:SF2">
    <property type="entry name" value="UPF0699 TRANSMEMBRANE PROTEIN YDBT"/>
    <property type="match status" value="1"/>
</dbReference>
<keyword evidence="1" id="KW-1133">Transmembrane helix</keyword>
<dbReference type="PANTHER" id="PTHR34473">
    <property type="entry name" value="UPF0699 TRANSMEMBRANE PROTEIN YDBS"/>
    <property type="match status" value="1"/>
</dbReference>
<keyword evidence="1" id="KW-0812">Transmembrane</keyword>
<feature type="transmembrane region" description="Helical" evidence="1">
    <location>
        <begin position="53"/>
        <end position="72"/>
    </location>
</feature>
<dbReference type="EMBL" id="CP022983">
    <property type="protein sequence ID" value="ASV66952.1"/>
    <property type="molecule type" value="Genomic_DNA"/>
</dbReference>
<dbReference type="RefSeq" id="WP_095370527.1">
    <property type="nucleotide sequence ID" value="NZ_CANMJM010000021.1"/>
</dbReference>
<evidence type="ECO:0000256" key="1">
    <source>
        <dbReference type="SAM" id="Phobius"/>
    </source>
</evidence>
<evidence type="ECO:0000313" key="3">
    <source>
        <dbReference type="EMBL" id="ASV66952.1"/>
    </source>
</evidence>
<feature type="domain" description="YdbS-like PH" evidence="2">
    <location>
        <begin position="78"/>
        <end position="154"/>
    </location>
</feature>
<reference evidence="3 4" key="1">
    <citation type="submission" date="2017-08" db="EMBL/GenBank/DDBJ databases">
        <title>Complete Genome Sequence of Bacillus kochii Oregon-R-modENCODE STRAIN BDGP4, isolated from Drosophila melanogaster gut.</title>
        <authorList>
            <person name="Wan K.H."/>
            <person name="Yu C."/>
            <person name="Park S."/>
            <person name="Hammonds A.S."/>
            <person name="Booth B.W."/>
            <person name="Celniker S.E."/>
        </authorList>
    </citation>
    <scope>NUCLEOTIDE SEQUENCE [LARGE SCALE GENOMIC DNA]</scope>
    <source>
        <strain evidence="3 4">BDGP4</strain>
    </source>
</reference>
<feature type="transmembrane region" description="Helical" evidence="1">
    <location>
        <begin position="21"/>
        <end position="41"/>
    </location>
</feature>
<dbReference type="Proteomes" id="UP000215137">
    <property type="component" value="Chromosome"/>
</dbReference>
<evidence type="ECO:0000313" key="4">
    <source>
        <dbReference type="Proteomes" id="UP000215137"/>
    </source>
</evidence>
<dbReference type="KEGG" id="bko:CKF48_06190"/>
<dbReference type="InterPro" id="IPR005182">
    <property type="entry name" value="YdbS-like_PH"/>
</dbReference>
<keyword evidence="1" id="KW-0472">Membrane</keyword>
<dbReference type="Pfam" id="PF03703">
    <property type="entry name" value="bPH_2"/>
    <property type="match status" value="1"/>
</dbReference>
<dbReference type="AlphaFoldDB" id="A0A248TFQ4"/>
<organism evidence="3 4">
    <name type="scientific">Cytobacillus kochii</name>
    <dbReference type="NCBI Taxonomy" id="859143"/>
    <lineage>
        <taxon>Bacteria</taxon>
        <taxon>Bacillati</taxon>
        <taxon>Bacillota</taxon>
        <taxon>Bacilli</taxon>
        <taxon>Bacillales</taxon>
        <taxon>Bacillaceae</taxon>
        <taxon>Cytobacillus</taxon>
    </lineage>
</organism>
<evidence type="ECO:0000259" key="2">
    <source>
        <dbReference type="Pfam" id="PF03703"/>
    </source>
</evidence>
<gene>
    <name evidence="3" type="ORF">CKF48_06190</name>
</gene>
<protein>
    <recommendedName>
        <fullName evidence="2">YdbS-like PH domain-containing protein</fullName>
    </recommendedName>
</protein>
<dbReference type="OrthoDB" id="2437193at2"/>
<keyword evidence="4" id="KW-1185">Reference proteome</keyword>